<protein>
    <recommendedName>
        <fullName evidence="10">Bifunctional purine biosynthesis protein PurH</fullName>
    </recommendedName>
    <domain>
        <recommendedName>
            <fullName evidence="10">Phosphoribosylaminoimidazolecarboxamide formyltransferase</fullName>
            <ecNumber evidence="10">2.1.2.3</ecNumber>
        </recommendedName>
        <alternativeName>
            <fullName evidence="10">AICAR transformylase</fullName>
        </alternativeName>
    </domain>
    <domain>
        <recommendedName>
            <fullName evidence="10">IMP cyclohydrolase</fullName>
            <ecNumber evidence="10">3.5.4.10</ecNumber>
        </recommendedName>
        <alternativeName>
            <fullName evidence="10">ATIC</fullName>
        </alternativeName>
        <alternativeName>
            <fullName evidence="10">IMP synthase</fullName>
        </alternativeName>
        <alternativeName>
            <fullName evidence="10">Inosinicase</fullName>
        </alternativeName>
    </domain>
</protein>
<keyword evidence="13" id="KW-1185">Reference proteome</keyword>
<evidence type="ECO:0000256" key="4">
    <source>
        <dbReference type="ARBA" id="ARBA00022679"/>
    </source>
</evidence>
<keyword evidence="7 10" id="KW-0511">Multifunctional enzyme</keyword>
<dbReference type="SUPFAM" id="SSF52335">
    <property type="entry name" value="Methylglyoxal synthase-like"/>
    <property type="match status" value="1"/>
</dbReference>
<dbReference type="Gene3D" id="3.40.140.20">
    <property type="match status" value="2"/>
</dbReference>
<dbReference type="FunFam" id="3.40.50.1380:FF:000001">
    <property type="entry name" value="Bifunctional purine biosynthesis protein PurH"/>
    <property type="match status" value="1"/>
</dbReference>
<dbReference type="PIRSF" id="PIRSF000414">
    <property type="entry name" value="AICARFT_IMPCHas"/>
    <property type="match status" value="1"/>
</dbReference>
<dbReference type="GO" id="GO:0005829">
    <property type="term" value="C:cytosol"/>
    <property type="evidence" value="ECO:0007669"/>
    <property type="project" value="TreeGrafter"/>
</dbReference>
<dbReference type="EMBL" id="PSZM01000045">
    <property type="protein sequence ID" value="PQL90825.1"/>
    <property type="molecule type" value="Genomic_DNA"/>
</dbReference>
<evidence type="ECO:0000259" key="11">
    <source>
        <dbReference type="PROSITE" id="PS51855"/>
    </source>
</evidence>
<evidence type="ECO:0000256" key="3">
    <source>
        <dbReference type="ARBA" id="ARBA00007667"/>
    </source>
</evidence>
<dbReference type="RefSeq" id="WP_105247461.1">
    <property type="nucleotide sequence ID" value="NZ_PSZM01000045.1"/>
</dbReference>
<dbReference type="GO" id="GO:0006189">
    <property type="term" value="P:'de novo' IMP biosynthetic process"/>
    <property type="evidence" value="ECO:0007669"/>
    <property type="project" value="UniProtKB-UniRule"/>
</dbReference>
<keyword evidence="4 10" id="KW-0808">Transferase</keyword>
<dbReference type="CDD" id="cd01421">
    <property type="entry name" value="IMPCH"/>
    <property type="match status" value="1"/>
</dbReference>
<dbReference type="InterPro" id="IPR016193">
    <property type="entry name" value="Cytidine_deaminase-like"/>
</dbReference>
<evidence type="ECO:0000256" key="7">
    <source>
        <dbReference type="ARBA" id="ARBA00023268"/>
    </source>
</evidence>
<dbReference type="GO" id="GO:0003937">
    <property type="term" value="F:IMP cyclohydrolase activity"/>
    <property type="evidence" value="ECO:0007669"/>
    <property type="project" value="UniProtKB-UniRule"/>
</dbReference>
<dbReference type="OrthoDB" id="9802065at2"/>
<dbReference type="GO" id="GO:0004643">
    <property type="term" value="F:phosphoribosylaminoimidazolecarboxamide formyltransferase activity"/>
    <property type="evidence" value="ECO:0007669"/>
    <property type="project" value="UniProtKB-UniRule"/>
</dbReference>
<dbReference type="PANTHER" id="PTHR11692">
    <property type="entry name" value="BIFUNCTIONAL PURINE BIOSYNTHESIS PROTEIN PURH"/>
    <property type="match status" value="1"/>
</dbReference>
<comment type="pathway">
    <text evidence="2 10">Purine metabolism; IMP biosynthesis via de novo pathway; 5-formamido-1-(5-phospho-D-ribosyl)imidazole-4-carboxamide from 5-amino-1-(5-phospho-D-ribosyl)imidazole-4-carboxamide (10-formyl THF route): step 1/1.</text>
</comment>
<dbReference type="SMART" id="SM00851">
    <property type="entry name" value="MGS"/>
    <property type="match status" value="1"/>
</dbReference>
<dbReference type="NCBIfam" id="TIGR00355">
    <property type="entry name" value="purH"/>
    <property type="match status" value="1"/>
</dbReference>
<dbReference type="NCBIfam" id="NF002049">
    <property type="entry name" value="PRK00881.1"/>
    <property type="match status" value="1"/>
</dbReference>
<evidence type="ECO:0000256" key="9">
    <source>
        <dbReference type="ARBA" id="ARBA00050687"/>
    </source>
</evidence>
<proteinExistence type="inferred from homology"/>
<comment type="catalytic activity">
    <reaction evidence="9 10">
        <text>IMP + H2O = 5-formamido-1-(5-phospho-D-ribosyl)imidazole-4-carboxamide</text>
        <dbReference type="Rhea" id="RHEA:18445"/>
        <dbReference type="ChEBI" id="CHEBI:15377"/>
        <dbReference type="ChEBI" id="CHEBI:58053"/>
        <dbReference type="ChEBI" id="CHEBI:58467"/>
        <dbReference type="EC" id="3.5.4.10"/>
    </reaction>
</comment>
<evidence type="ECO:0000256" key="6">
    <source>
        <dbReference type="ARBA" id="ARBA00022801"/>
    </source>
</evidence>
<dbReference type="FunFam" id="3.40.140.20:FF:000001">
    <property type="entry name" value="Bifunctional purine biosynthesis protein PurH"/>
    <property type="match status" value="1"/>
</dbReference>
<name>A0A2S8A8C8_9FLAO</name>
<evidence type="ECO:0000256" key="2">
    <source>
        <dbReference type="ARBA" id="ARBA00004954"/>
    </source>
</evidence>
<dbReference type="SMART" id="SM00798">
    <property type="entry name" value="AICARFT_IMPCHas"/>
    <property type="match status" value="1"/>
</dbReference>
<keyword evidence="5 10" id="KW-0658">Purine biosynthesis</keyword>
<accession>A0A2S8A8C8</accession>
<evidence type="ECO:0000313" key="12">
    <source>
        <dbReference type="EMBL" id="PQL90825.1"/>
    </source>
</evidence>
<evidence type="ECO:0000256" key="10">
    <source>
        <dbReference type="HAMAP-Rule" id="MF_00139"/>
    </source>
</evidence>
<reference evidence="12 13" key="1">
    <citation type="submission" date="2018-02" db="EMBL/GenBank/DDBJ databases">
        <title>Genome sequences of Apibacter spp., gut symbionts of Asian honey bees.</title>
        <authorList>
            <person name="Kwong W.K."/>
            <person name="Steele M.I."/>
            <person name="Moran N.A."/>
        </authorList>
    </citation>
    <scope>NUCLEOTIDE SEQUENCE [LARGE SCALE GENOMIC DNA]</scope>
    <source>
        <strain evidence="13">wkB301</strain>
    </source>
</reference>
<comment type="catalytic activity">
    <reaction evidence="8 10">
        <text>(6R)-10-formyltetrahydrofolate + 5-amino-1-(5-phospho-beta-D-ribosyl)imidazole-4-carboxamide = 5-formamido-1-(5-phospho-D-ribosyl)imidazole-4-carboxamide + (6S)-5,6,7,8-tetrahydrofolate</text>
        <dbReference type="Rhea" id="RHEA:22192"/>
        <dbReference type="ChEBI" id="CHEBI:57453"/>
        <dbReference type="ChEBI" id="CHEBI:58467"/>
        <dbReference type="ChEBI" id="CHEBI:58475"/>
        <dbReference type="ChEBI" id="CHEBI:195366"/>
        <dbReference type="EC" id="2.1.2.3"/>
    </reaction>
</comment>
<dbReference type="EC" id="3.5.4.10" evidence="10"/>
<dbReference type="PROSITE" id="PS51855">
    <property type="entry name" value="MGS"/>
    <property type="match status" value="1"/>
</dbReference>
<organism evidence="12 13">
    <name type="scientific">Apibacter adventoris</name>
    <dbReference type="NCBI Taxonomy" id="1679466"/>
    <lineage>
        <taxon>Bacteria</taxon>
        <taxon>Pseudomonadati</taxon>
        <taxon>Bacteroidota</taxon>
        <taxon>Flavobacteriia</taxon>
        <taxon>Flavobacteriales</taxon>
        <taxon>Weeksellaceae</taxon>
        <taxon>Apibacter</taxon>
    </lineage>
</organism>
<dbReference type="Pfam" id="PF02142">
    <property type="entry name" value="MGS"/>
    <property type="match status" value="1"/>
</dbReference>
<evidence type="ECO:0000256" key="1">
    <source>
        <dbReference type="ARBA" id="ARBA00004844"/>
    </source>
</evidence>
<gene>
    <name evidence="10" type="primary">purH</name>
    <name evidence="12" type="ORF">C4S77_10255</name>
</gene>
<evidence type="ECO:0000256" key="5">
    <source>
        <dbReference type="ARBA" id="ARBA00022755"/>
    </source>
</evidence>
<evidence type="ECO:0000256" key="8">
    <source>
        <dbReference type="ARBA" id="ARBA00050488"/>
    </source>
</evidence>
<sequence>MKRALISVSDKSNLVEFSKFLISKGYEIISTGGTYKFLLTHNIKVIEIDEITHFPEILDGRVKTLHPNIHGGILALRDNPKHLETLNTHKIYPIDMVVVNLYPFFNKLNTGLSESDMIEFIDIGGPSMLRSAAKNFNSVTVVSQIEDYELIIQEITNNGNTTLSTRKQLAGKVFNLTSAYDAAISSYLLQSDYPHYLNVSYEKVNDLRYGENPHQKAAFYVDKTKNGAMKNLDQLQGKDLSFNNFRDMDMAYKVVNEFSEIACCAVKHSTPCGVAIGNTVAEAYQKTFDCDPISIFGGIVAFNQEVDQKTAELLVPTFLEIVIAPNFTSEALQIFSKKKNLRIIKVQNPLADTIEFVKVDGGLLIQDADRSFSSDFQQVTHSFPTKEEMEDLIFAQKIVKHAKSNAIVVASGKQALGIGSGQTNRIWAAQQAIQRAKEKKTKNLVLASDAFFPFRDVVDTCAENGIKAIIQPGGSIRDNESIEACNEYNIPMVFSGIRHFKH</sequence>
<dbReference type="InterPro" id="IPR024051">
    <property type="entry name" value="AICAR_Tfase_dup_dom_sf"/>
</dbReference>
<comment type="pathway">
    <text evidence="1 10">Purine metabolism; IMP biosynthesis via de novo pathway; IMP from 5-formamido-1-(5-phospho-D-ribosyl)imidazole-4-carboxamide: step 1/1.</text>
</comment>
<comment type="domain">
    <text evidence="10">The IMP cyclohydrolase activity resides in the N-terminal region.</text>
</comment>
<dbReference type="Proteomes" id="UP000238042">
    <property type="component" value="Unassembled WGS sequence"/>
</dbReference>
<dbReference type="EC" id="2.1.2.3" evidence="10"/>
<dbReference type="HAMAP" id="MF_00139">
    <property type="entry name" value="PurH"/>
    <property type="match status" value="1"/>
</dbReference>
<comment type="similarity">
    <text evidence="3 10">Belongs to the PurH family.</text>
</comment>
<evidence type="ECO:0000313" key="13">
    <source>
        <dbReference type="Proteomes" id="UP000238042"/>
    </source>
</evidence>
<dbReference type="SUPFAM" id="SSF53927">
    <property type="entry name" value="Cytidine deaminase-like"/>
    <property type="match status" value="1"/>
</dbReference>
<keyword evidence="6 10" id="KW-0378">Hydrolase</keyword>
<dbReference type="UniPathway" id="UPA00074">
    <property type="reaction ID" value="UER00133"/>
</dbReference>
<dbReference type="FunFam" id="3.40.140.20:FF:000002">
    <property type="entry name" value="Bifunctional purine biosynthesis protein PurH"/>
    <property type="match status" value="1"/>
</dbReference>
<comment type="caution">
    <text evidence="12">The sequence shown here is derived from an EMBL/GenBank/DDBJ whole genome shotgun (WGS) entry which is preliminary data.</text>
</comment>
<dbReference type="PANTHER" id="PTHR11692:SF0">
    <property type="entry name" value="BIFUNCTIONAL PURINE BIOSYNTHESIS PROTEIN ATIC"/>
    <property type="match status" value="1"/>
</dbReference>
<feature type="domain" description="MGS-like" evidence="11">
    <location>
        <begin position="1"/>
        <end position="143"/>
    </location>
</feature>
<dbReference type="InterPro" id="IPR002695">
    <property type="entry name" value="PurH-like"/>
</dbReference>
<dbReference type="InterPro" id="IPR036914">
    <property type="entry name" value="MGS-like_dom_sf"/>
</dbReference>
<dbReference type="InterPro" id="IPR011607">
    <property type="entry name" value="MGS-like_dom"/>
</dbReference>
<dbReference type="Pfam" id="PF01808">
    <property type="entry name" value="AICARFT_IMPCHas"/>
    <property type="match status" value="1"/>
</dbReference>
<dbReference type="Gene3D" id="3.40.50.1380">
    <property type="entry name" value="Methylglyoxal synthase-like domain"/>
    <property type="match status" value="1"/>
</dbReference>
<dbReference type="AlphaFoldDB" id="A0A2S8A8C8"/>